<organism evidence="1 2">
    <name type="scientific">Araneus ventricosus</name>
    <name type="common">Orbweaver spider</name>
    <name type="synonym">Epeira ventricosa</name>
    <dbReference type="NCBI Taxonomy" id="182803"/>
    <lineage>
        <taxon>Eukaryota</taxon>
        <taxon>Metazoa</taxon>
        <taxon>Ecdysozoa</taxon>
        <taxon>Arthropoda</taxon>
        <taxon>Chelicerata</taxon>
        <taxon>Arachnida</taxon>
        <taxon>Araneae</taxon>
        <taxon>Araneomorphae</taxon>
        <taxon>Entelegynae</taxon>
        <taxon>Araneoidea</taxon>
        <taxon>Araneidae</taxon>
        <taxon>Araneus</taxon>
    </lineage>
</organism>
<protein>
    <submittedName>
        <fullName evidence="1">Uncharacterized protein</fullName>
    </submittedName>
</protein>
<comment type="caution">
    <text evidence="1">The sequence shown here is derived from an EMBL/GenBank/DDBJ whole genome shotgun (WGS) entry which is preliminary data.</text>
</comment>
<evidence type="ECO:0000313" key="2">
    <source>
        <dbReference type="Proteomes" id="UP000499080"/>
    </source>
</evidence>
<name>A0A4Y2PVP6_ARAVE</name>
<gene>
    <name evidence="1" type="ORF">AVEN_257558_1</name>
</gene>
<reference evidence="1 2" key="1">
    <citation type="journal article" date="2019" name="Sci. Rep.">
        <title>Orb-weaving spider Araneus ventricosus genome elucidates the spidroin gene catalogue.</title>
        <authorList>
            <person name="Kono N."/>
            <person name="Nakamura H."/>
            <person name="Ohtoshi R."/>
            <person name="Moran D.A.P."/>
            <person name="Shinohara A."/>
            <person name="Yoshida Y."/>
            <person name="Fujiwara M."/>
            <person name="Mori M."/>
            <person name="Tomita M."/>
            <person name="Arakawa K."/>
        </authorList>
    </citation>
    <scope>NUCLEOTIDE SEQUENCE [LARGE SCALE GENOMIC DNA]</scope>
</reference>
<dbReference type="AlphaFoldDB" id="A0A4Y2PVP6"/>
<dbReference type="OrthoDB" id="7422307at2759"/>
<dbReference type="EMBL" id="BGPR01012419">
    <property type="protein sequence ID" value="GBN55978.1"/>
    <property type="molecule type" value="Genomic_DNA"/>
</dbReference>
<sequence>MGLEADNKCHDLVEQHSQELTTEELMELHCFPQQESCGGEFAIGGTGNSKATFFSLNKRKAESMGNCCRAHLEAL</sequence>
<proteinExistence type="predicted"/>
<keyword evidence="2" id="KW-1185">Reference proteome</keyword>
<dbReference type="Proteomes" id="UP000499080">
    <property type="component" value="Unassembled WGS sequence"/>
</dbReference>
<accession>A0A4Y2PVP6</accession>
<evidence type="ECO:0000313" key="1">
    <source>
        <dbReference type="EMBL" id="GBN55978.1"/>
    </source>
</evidence>